<dbReference type="SUPFAM" id="SSF49464">
    <property type="entry name" value="Carboxypeptidase regulatory domain-like"/>
    <property type="match status" value="1"/>
</dbReference>
<dbReference type="PROSITE" id="PS00133">
    <property type="entry name" value="CARBOXYPEPT_ZN_2"/>
    <property type="match status" value="1"/>
</dbReference>
<dbReference type="GO" id="GO:0006518">
    <property type="term" value="P:peptide metabolic process"/>
    <property type="evidence" value="ECO:0007669"/>
    <property type="project" value="TreeGrafter"/>
</dbReference>
<feature type="signal peptide" evidence="9">
    <location>
        <begin position="1"/>
        <end position="23"/>
    </location>
</feature>
<evidence type="ECO:0000256" key="2">
    <source>
        <dbReference type="ARBA" id="ARBA00005988"/>
    </source>
</evidence>
<keyword evidence="9" id="KW-0732">Signal</keyword>
<dbReference type="STRING" id="70415.A0A5S6QI08"/>
<keyword evidence="5" id="KW-0378">Hydrolase</keyword>
<dbReference type="SUPFAM" id="SSF53187">
    <property type="entry name" value="Zn-dependent exopeptidases"/>
    <property type="match status" value="1"/>
</dbReference>
<accession>A0A5S6QI08</accession>
<keyword evidence="6" id="KW-0862">Zinc</keyword>
<dbReference type="PROSITE" id="PS52035">
    <property type="entry name" value="PEPTIDASE_M14"/>
    <property type="match status" value="1"/>
</dbReference>
<dbReference type="AlphaFoldDB" id="A0A5S6QI08"/>
<evidence type="ECO:0000256" key="6">
    <source>
        <dbReference type="ARBA" id="ARBA00022833"/>
    </source>
</evidence>
<dbReference type="GO" id="GO:0005615">
    <property type="term" value="C:extracellular space"/>
    <property type="evidence" value="ECO:0007669"/>
    <property type="project" value="TreeGrafter"/>
</dbReference>
<organism evidence="11 12">
    <name type="scientific">Trichuris muris</name>
    <name type="common">Mouse whipworm</name>
    <dbReference type="NCBI Taxonomy" id="70415"/>
    <lineage>
        <taxon>Eukaryota</taxon>
        <taxon>Metazoa</taxon>
        <taxon>Ecdysozoa</taxon>
        <taxon>Nematoda</taxon>
        <taxon>Enoplea</taxon>
        <taxon>Dorylaimia</taxon>
        <taxon>Trichinellida</taxon>
        <taxon>Trichuridae</taxon>
        <taxon>Trichuris</taxon>
    </lineage>
</organism>
<dbReference type="InterPro" id="IPR057246">
    <property type="entry name" value="CARBOXYPEPT_ZN_1"/>
</dbReference>
<dbReference type="InterPro" id="IPR000834">
    <property type="entry name" value="Peptidase_M14"/>
</dbReference>
<dbReference type="GO" id="GO:0008270">
    <property type="term" value="F:zinc ion binding"/>
    <property type="evidence" value="ECO:0007669"/>
    <property type="project" value="InterPro"/>
</dbReference>
<dbReference type="PANTHER" id="PTHR11532">
    <property type="entry name" value="PROTEASE M14 CARBOXYPEPTIDASE"/>
    <property type="match status" value="1"/>
</dbReference>
<evidence type="ECO:0000256" key="7">
    <source>
        <dbReference type="ARBA" id="ARBA00023180"/>
    </source>
</evidence>
<dbReference type="Proteomes" id="UP000046395">
    <property type="component" value="Unassembled WGS sequence"/>
</dbReference>
<feature type="active site" description="Proton donor/acceptor" evidence="8">
    <location>
        <position position="294"/>
    </location>
</feature>
<dbReference type="WBParaSite" id="TMUE_2000006828.1">
    <property type="protein sequence ID" value="TMUE_2000006828.1"/>
    <property type="gene ID" value="WBGene00286288"/>
</dbReference>
<feature type="chain" id="PRO_5024289169" evidence="9">
    <location>
        <begin position="24"/>
        <end position="415"/>
    </location>
</feature>
<evidence type="ECO:0000256" key="8">
    <source>
        <dbReference type="PROSITE-ProRule" id="PRU01379"/>
    </source>
</evidence>
<keyword evidence="11" id="KW-1185">Reference proteome</keyword>
<dbReference type="InterPro" id="IPR057247">
    <property type="entry name" value="CARBOXYPEPT_ZN_2"/>
</dbReference>
<dbReference type="GO" id="GO:0016485">
    <property type="term" value="P:protein processing"/>
    <property type="evidence" value="ECO:0007669"/>
    <property type="project" value="TreeGrafter"/>
</dbReference>
<dbReference type="Gene3D" id="3.40.630.10">
    <property type="entry name" value="Zn peptidases"/>
    <property type="match status" value="1"/>
</dbReference>
<keyword evidence="3" id="KW-0645">Protease</keyword>
<dbReference type="Pfam" id="PF00246">
    <property type="entry name" value="Peptidase_M14"/>
    <property type="match status" value="1"/>
</dbReference>
<evidence type="ECO:0000256" key="4">
    <source>
        <dbReference type="ARBA" id="ARBA00022723"/>
    </source>
</evidence>
<keyword evidence="7" id="KW-0325">Glycoprotein</keyword>
<evidence type="ECO:0000259" key="10">
    <source>
        <dbReference type="PROSITE" id="PS52035"/>
    </source>
</evidence>
<dbReference type="PRINTS" id="PR00765">
    <property type="entry name" value="CRBOXYPTASEA"/>
</dbReference>
<evidence type="ECO:0000313" key="11">
    <source>
        <dbReference type="Proteomes" id="UP000046395"/>
    </source>
</evidence>
<evidence type="ECO:0000313" key="12">
    <source>
        <dbReference type="WBParaSite" id="TMUE_2000006828.1"/>
    </source>
</evidence>
<dbReference type="InterPro" id="IPR050753">
    <property type="entry name" value="Peptidase_M14_domain"/>
</dbReference>
<dbReference type="PROSITE" id="PS00132">
    <property type="entry name" value="CARBOXYPEPT_ZN_1"/>
    <property type="match status" value="1"/>
</dbReference>
<sequence>MTRFCRSVVPTTVLLVQAVVINCLPVRDEHGMGYRTNEELESFLLTMASQHPDKVHTFRIGKSVDGNNILAVAIAATDPDRHLTLRPNVLFTANIHGNEVVGREILLHLLSYLVQTYGENELTTELMDSSRLIMIPSMNPDGFNSAVEGDCHTVIGRTNKHGVDLNRNYPKIWRHTEDTYEPETLAFINWVSAVPIVLSIDFHGGSLVVNYPFDSRNDSKDYYSAAPDDDVFRSLALQYSKSSEKMASMVNTWCPLDPERFKDGITNGADWYGIEGSLQDYLYVYKGAMAFTLEISCCKYPPYSTFTSYWTDNLTPILRFWKTANSGIKGVVTENETGKPLAARMKIVGRDMPFFSDHNGEFYRILLPGKYRLLTEVGNYPPTLTDFVLTPEAPYLTLNVTVSKEKTGVSGYVYT</sequence>
<dbReference type="SMART" id="SM00631">
    <property type="entry name" value="Zn_pept"/>
    <property type="match status" value="1"/>
</dbReference>
<protein>
    <submittedName>
        <fullName evidence="12">Peptidase M14 carboxypeptidase A domain-containing protein</fullName>
    </submittedName>
</protein>
<comment type="similarity">
    <text evidence="2 8">Belongs to the peptidase M14 family.</text>
</comment>
<dbReference type="PANTHER" id="PTHR11532:SF84">
    <property type="entry name" value="CARBOXYPEPTIDASE M"/>
    <property type="match status" value="1"/>
</dbReference>
<feature type="domain" description="Peptidase M14" evidence="10">
    <location>
        <begin position="33"/>
        <end position="324"/>
    </location>
</feature>
<evidence type="ECO:0000256" key="5">
    <source>
        <dbReference type="ARBA" id="ARBA00022801"/>
    </source>
</evidence>
<proteinExistence type="inferred from homology"/>
<dbReference type="GO" id="GO:0004181">
    <property type="term" value="F:metallocarboxypeptidase activity"/>
    <property type="evidence" value="ECO:0007669"/>
    <property type="project" value="InterPro"/>
</dbReference>
<keyword evidence="4" id="KW-0479">Metal-binding</keyword>
<keyword evidence="3" id="KW-0121">Carboxypeptidase</keyword>
<dbReference type="InterPro" id="IPR008969">
    <property type="entry name" value="CarboxyPept-like_regulatory"/>
</dbReference>
<comment type="cofactor">
    <cofactor evidence="1">
        <name>Zn(2+)</name>
        <dbReference type="ChEBI" id="CHEBI:29105"/>
    </cofactor>
</comment>
<name>A0A5S6QI08_TRIMR</name>
<evidence type="ECO:0000256" key="3">
    <source>
        <dbReference type="ARBA" id="ARBA00022645"/>
    </source>
</evidence>
<reference evidence="12" key="1">
    <citation type="submission" date="2019-12" db="UniProtKB">
        <authorList>
            <consortium name="WormBaseParasite"/>
        </authorList>
    </citation>
    <scope>IDENTIFICATION</scope>
</reference>
<dbReference type="Gene3D" id="2.60.40.1120">
    <property type="entry name" value="Carboxypeptidase-like, regulatory domain"/>
    <property type="match status" value="1"/>
</dbReference>
<evidence type="ECO:0000256" key="9">
    <source>
        <dbReference type="SAM" id="SignalP"/>
    </source>
</evidence>
<evidence type="ECO:0000256" key="1">
    <source>
        <dbReference type="ARBA" id="ARBA00001947"/>
    </source>
</evidence>